<dbReference type="VEuPathDB" id="FungiDB:VP01_2858g4"/>
<name>A0A0L6V2Q2_9BASI</name>
<dbReference type="AlphaFoldDB" id="A0A0L6V2Q2"/>
<comment type="caution">
    <text evidence="1">The sequence shown here is derived from an EMBL/GenBank/DDBJ whole genome shotgun (WGS) entry which is preliminary data.</text>
</comment>
<proteinExistence type="predicted"/>
<organism evidence="1 2">
    <name type="scientific">Puccinia sorghi</name>
    <dbReference type="NCBI Taxonomy" id="27349"/>
    <lineage>
        <taxon>Eukaryota</taxon>
        <taxon>Fungi</taxon>
        <taxon>Dikarya</taxon>
        <taxon>Basidiomycota</taxon>
        <taxon>Pucciniomycotina</taxon>
        <taxon>Pucciniomycetes</taxon>
        <taxon>Pucciniales</taxon>
        <taxon>Pucciniaceae</taxon>
        <taxon>Puccinia</taxon>
    </lineage>
</organism>
<reference evidence="1 2" key="1">
    <citation type="submission" date="2015-08" db="EMBL/GenBank/DDBJ databases">
        <title>Next Generation Sequencing and Analysis of the Genome of Puccinia sorghi L Schw, the Causal Agent of Maize Common Rust.</title>
        <authorList>
            <person name="Rochi L."/>
            <person name="Burguener G."/>
            <person name="Darino M."/>
            <person name="Turjanski A."/>
            <person name="Kreff E."/>
            <person name="Dieguez M.J."/>
            <person name="Sacco F."/>
        </authorList>
    </citation>
    <scope>NUCLEOTIDE SEQUENCE [LARGE SCALE GENOMIC DNA]</scope>
    <source>
        <strain evidence="1 2">RO10H11247</strain>
    </source>
</reference>
<dbReference type="EMBL" id="LAVV01007788">
    <property type="protein sequence ID" value="KNZ54772.1"/>
    <property type="molecule type" value="Genomic_DNA"/>
</dbReference>
<protein>
    <submittedName>
        <fullName evidence="1">Uncharacterized protein</fullName>
    </submittedName>
</protein>
<evidence type="ECO:0000313" key="2">
    <source>
        <dbReference type="Proteomes" id="UP000037035"/>
    </source>
</evidence>
<keyword evidence="2" id="KW-1185">Reference proteome</keyword>
<sequence>MAKTAGKETVTLLLQMKNPSNLIKQERQANILAQHARCAQYSRAAAALKLRARVSNEEQEVLTSDDDEEDQIKIKIKLFYYTQPINSSYNQKLSVYVNLAKRQYVLLIMANCQEWAKSLVSYFSTIFINKEKYSDMVDFCVNEVNNILTTNGITSHKIFNSCYLSRKDVMALGLSLGVVTLLFDCVHHCEKQVAQGECLV</sequence>
<evidence type="ECO:0000313" key="1">
    <source>
        <dbReference type="EMBL" id="KNZ54772.1"/>
    </source>
</evidence>
<accession>A0A0L6V2Q2</accession>
<dbReference type="Proteomes" id="UP000037035">
    <property type="component" value="Unassembled WGS sequence"/>
</dbReference>
<gene>
    <name evidence="1" type="ORF">VP01_2858g4</name>
</gene>